<proteinExistence type="predicted"/>
<dbReference type="STRING" id="546266.NEIMUCOT_03783"/>
<protein>
    <submittedName>
        <fullName evidence="1">Uncharacterized protein</fullName>
    </submittedName>
</protein>
<dbReference type="EMBL" id="ACDX02000001">
    <property type="protein sequence ID" value="EFC89983.1"/>
    <property type="molecule type" value="Genomic_DNA"/>
</dbReference>
<evidence type="ECO:0000313" key="2">
    <source>
        <dbReference type="Proteomes" id="UP000003344"/>
    </source>
</evidence>
<organism evidence="1 2">
    <name type="scientific">Neisseria mucosa (strain ATCC 25996 / DSM 4631 / NCTC 10774 / M26)</name>
    <dbReference type="NCBI Taxonomy" id="546266"/>
    <lineage>
        <taxon>Bacteria</taxon>
        <taxon>Pseudomonadati</taxon>
        <taxon>Pseudomonadota</taxon>
        <taxon>Betaproteobacteria</taxon>
        <taxon>Neisseriales</taxon>
        <taxon>Neisseriaceae</taxon>
        <taxon>Neisseria</taxon>
    </lineage>
</organism>
<reference evidence="1 2" key="1">
    <citation type="submission" date="2009-10" db="EMBL/GenBank/DDBJ databases">
        <authorList>
            <person name="Weinstock G."/>
            <person name="Sodergren E."/>
            <person name="Clifton S."/>
            <person name="Fulton L."/>
            <person name="Fulton B."/>
            <person name="Courtney L."/>
            <person name="Fronick C."/>
            <person name="Harrison M."/>
            <person name="Strong C."/>
            <person name="Farmer C."/>
            <person name="Delahaunty K."/>
            <person name="Markovic C."/>
            <person name="Hall O."/>
            <person name="Minx P."/>
            <person name="Tomlinson C."/>
            <person name="Mitreva M."/>
            <person name="Nelson J."/>
            <person name="Hou S."/>
            <person name="Wollam A."/>
            <person name="Pepin K.H."/>
            <person name="Johnson M."/>
            <person name="Bhonagiri V."/>
            <person name="Nash W.E."/>
            <person name="Warren W."/>
            <person name="Chinwalla A."/>
            <person name="Mardis E.R."/>
            <person name="Wilson R.K."/>
        </authorList>
    </citation>
    <scope>NUCLEOTIDE SEQUENCE [LARGE SCALE GENOMIC DNA]</scope>
    <source>
        <strain evidence="2">ATCC 25996 / DSM 4631 / NCTC 10774 / M26</strain>
    </source>
</reference>
<sequence length="244" mass="26664">MRHRADRGDADFFGEINVAGTANDVGGGFKQGADDVFLPVEGVAAAGAEVGDEKRRVVRVLLGGDFFETLRFGLETAFAFFNDGRGFETAEVEFVDDGENEDFKEHRLNHGAFDADVQTTFIVGADFDEAALQLEEFEIVDKVAFDEAQAAQVVEFVVGEAQLAERVEFSFKVGLDVGKRVNHVFVATAELIKAVGLRELVQYHLKHGELVQVGVEQGADNGRLRCGHGFSLVQRKCKALLEHG</sequence>
<name>D2ZT49_NEIM2</name>
<dbReference type="Proteomes" id="UP000003344">
    <property type="component" value="Unassembled WGS sequence"/>
</dbReference>
<gene>
    <name evidence="1" type="ORF">NEIMUCOT_03783</name>
</gene>
<dbReference type="AlphaFoldDB" id="D2ZT49"/>
<comment type="caution">
    <text evidence="1">The sequence shown here is derived from an EMBL/GenBank/DDBJ whole genome shotgun (WGS) entry which is preliminary data.</text>
</comment>
<evidence type="ECO:0000313" key="1">
    <source>
        <dbReference type="EMBL" id="EFC89983.1"/>
    </source>
</evidence>
<accession>D2ZT49</accession>